<dbReference type="PANTHER" id="PTHR30250:SF11">
    <property type="entry name" value="O-ANTIGEN TRANSPORTER-RELATED"/>
    <property type="match status" value="1"/>
</dbReference>
<gene>
    <name evidence="7" type="ORF">BacF7301_20320</name>
</gene>
<evidence type="ECO:0000256" key="1">
    <source>
        <dbReference type="ARBA" id="ARBA00004651"/>
    </source>
</evidence>
<feature type="transmembrane region" description="Helical" evidence="6">
    <location>
        <begin position="288"/>
        <end position="307"/>
    </location>
</feature>
<keyword evidence="3 6" id="KW-0812">Transmembrane</keyword>
<dbReference type="Pfam" id="PF01943">
    <property type="entry name" value="Polysacc_synt"/>
    <property type="match status" value="1"/>
</dbReference>
<feature type="transmembrane region" description="Helical" evidence="6">
    <location>
        <begin position="391"/>
        <end position="410"/>
    </location>
</feature>
<feature type="transmembrane region" description="Helical" evidence="6">
    <location>
        <begin position="200"/>
        <end position="220"/>
    </location>
</feature>
<reference evidence="7 8" key="1">
    <citation type="submission" date="2020-03" db="EMBL/GenBank/DDBJ databases">
        <title>Genomic analysis of Bacteroides faecium CBA7301.</title>
        <authorList>
            <person name="Kim J."/>
            <person name="Roh S.W."/>
        </authorList>
    </citation>
    <scope>NUCLEOTIDE SEQUENCE [LARGE SCALE GENOMIC DNA]</scope>
    <source>
        <strain evidence="7 8">CBA7301</strain>
    </source>
</reference>
<evidence type="ECO:0000256" key="2">
    <source>
        <dbReference type="ARBA" id="ARBA00022475"/>
    </source>
</evidence>
<keyword evidence="2" id="KW-1003">Cell membrane</keyword>
<feature type="transmembrane region" description="Helical" evidence="6">
    <location>
        <begin position="53"/>
        <end position="75"/>
    </location>
</feature>
<dbReference type="Proteomes" id="UP000501780">
    <property type="component" value="Chromosome"/>
</dbReference>
<evidence type="ECO:0000256" key="6">
    <source>
        <dbReference type="SAM" id="Phobius"/>
    </source>
</evidence>
<feature type="transmembrane region" description="Helical" evidence="6">
    <location>
        <begin position="102"/>
        <end position="123"/>
    </location>
</feature>
<feature type="transmembrane region" description="Helical" evidence="6">
    <location>
        <begin position="176"/>
        <end position="194"/>
    </location>
</feature>
<dbReference type="KEGG" id="bfc:BacF7301_20320"/>
<dbReference type="PANTHER" id="PTHR30250">
    <property type="entry name" value="PST FAMILY PREDICTED COLANIC ACID TRANSPORTER"/>
    <property type="match status" value="1"/>
</dbReference>
<evidence type="ECO:0000256" key="3">
    <source>
        <dbReference type="ARBA" id="ARBA00022692"/>
    </source>
</evidence>
<keyword evidence="8" id="KW-1185">Reference proteome</keyword>
<organism evidence="7 8">
    <name type="scientific">Bacteroides faecium</name>
    <dbReference type="NCBI Taxonomy" id="2715212"/>
    <lineage>
        <taxon>Bacteria</taxon>
        <taxon>Pseudomonadati</taxon>
        <taxon>Bacteroidota</taxon>
        <taxon>Bacteroidia</taxon>
        <taxon>Bacteroidales</taxon>
        <taxon>Bacteroidaceae</taxon>
        <taxon>Bacteroides</taxon>
    </lineage>
</organism>
<evidence type="ECO:0000256" key="4">
    <source>
        <dbReference type="ARBA" id="ARBA00022989"/>
    </source>
</evidence>
<feature type="transmembrane region" description="Helical" evidence="6">
    <location>
        <begin position="29"/>
        <end position="47"/>
    </location>
</feature>
<evidence type="ECO:0000256" key="5">
    <source>
        <dbReference type="ARBA" id="ARBA00023136"/>
    </source>
</evidence>
<keyword evidence="4 6" id="KW-1133">Transmembrane helix</keyword>
<evidence type="ECO:0000313" key="7">
    <source>
        <dbReference type="EMBL" id="QIU96352.1"/>
    </source>
</evidence>
<feature type="transmembrane region" description="Helical" evidence="6">
    <location>
        <begin position="143"/>
        <end position="164"/>
    </location>
</feature>
<dbReference type="InterPro" id="IPR002797">
    <property type="entry name" value="Polysacc_synth"/>
</dbReference>
<evidence type="ECO:0000313" key="8">
    <source>
        <dbReference type="Proteomes" id="UP000501780"/>
    </source>
</evidence>
<sequence length="454" mass="51921">MNLIKGALHYLNSGNGRTVRAKKAITRMFLNKGTSLFLSMLYVPLFLECLDKTRYGIWVTIMSLVNWIGFFDIGIGQGLRNLLAKSLAEENYIEAKKIVSTAYVAMILIFVFIMIIFVAIYPFVNWYKIFNAPVNMASEINTLMLIVVLMMCMNFILGIFKSVLLAFQMPDVTSNMNLAIQSISLLTIFIFYLSGKISSLIGIGSILVVIPVLVYVFYTFKYFGGRFKKVLPSFRFFEKKMVRQILTLGAAFFIIQISNLFLFQSNNIIISNIVGPEAVPEYYIVNKYLSILLFAFTIITTPFWSAVTDAYTKKDIAWIKNVKSKLVRIYCGFILLAVIMIIVSPFFFNIWLGDKMEISTSLVILLSVFLLLQMYSNIFLSIINGIGKIKLQFYISILLPFIYVPLAIILGKYMGIYGVVISGIIMMFIYVIIYPIQYYKIISNENKPNSIWYK</sequence>
<dbReference type="RefSeq" id="WP_167965711.1">
    <property type="nucleotide sequence ID" value="NZ_CP050831.1"/>
</dbReference>
<keyword evidence="5 6" id="KW-0472">Membrane</keyword>
<feature type="transmembrane region" description="Helical" evidence="6">
    <location>
        <begin position="327"/>
        <end position="352"/>
    </location>
</feature>
<dbReference type="AlphaFoldDB" id="A0A6H0KSM8"/>
<dbReference type="GO" id="GO:0005886">
    <property type="term" value="C:plasma membrane"/>
    <property type="evidence" value="ECO:0007669"/>
    <property type="project" value="UniProtKB-SubCell"/>
</dbReference>
<protein>
    <submittedName>
        <fullName evidence="7">Oligosaccharide flippase family protein</fullName>
    </submittedName>
</protein>
<feature type="transmembrane region" description="Helical" evidence="6">
    <location>
        <begin position="358"/>
        <end position="379"/>
    </location>
</feature>
<proteinExistence type="predicted"/>
<dbReference type="EMBL" id="CP050831">
    <property type="protein sequence ID" value="QIU96352.1"/>
    <property type="molecule type" value="Genomic_DNA"/>
</dbReference>
<comment type="subcellular location">
    <subcellularLocation>
        <location evidence="1">Cell membrane</location>
        <topology evidence="1">Multi-pass membrane protein</topology>
    </subcellularLocation>
</comment>
<feature type="transmembrane region" description="Helical" evidence="6">
    <location>
        <begin position="241"/>
        <end position="262"/>
    </location>
</feature>
<accession>A0A6H0KSM8</accession>
<dbReference type="InterPro" id="IPR050833">
    <property type="entry name" value="Poly_Biosynth_Transport"/>
</dbReference>
<name>A0A6H0KSM8_9BACE</name>
<feature type="transmembrane region" description="Helical" evidence="6">
    <location>
        <begin position="416"/>
        <end position="436"/>
    </location>
</feature>